<keyword evidence="2" id="KW-0812">Transmembrane</keyword>
<dbReference type="EMBL" id="LASV01000534">
    <property type="protein sequence ID" value="KKA17885.1"/>
    <property type="molecule type" value="Genomic_DNA"/>
</dbReference>
<reference evidence="3 4" key="1">
    <citation type="submission" date="2015-04" db="EMBL/GenBank/DDBJ databases">
        <authorList>
            <person name="Heijne W.H."/>
            <person name="Fedorova N.D."/>
            <person name="Nierman W.C."/>
            <person name="Vollebregt A.W."/>
            <person name="Zhao Z."/>
            <person name="Wu L."/>
            <person name="Kumar M."/>
            <person name="Stam H."/>
            <person name="van den Berg M.A."/>
            <person name="Pel H.J."/>
        </authorList>
    </citation>
    <scope>NUCLEOTIDE SEQUENCE [LARGE SCALE GENOMIC DNA]</scope>
    <source>
        <strain evidence="3 4">CBS 393.64</strain>
    </source>
</reference>
<dbReference type="GeneID" id="25320434"/>
<dbReference type="PANTHER" id="PTHR34144">
    <property type="entry name" value="CHROMOSOME 8, WHOLE GENOME SHOTGUN SEQUENCE"/>
    <property type="match status" value="1"/>
</dbReference>
<dbReference type="AlphaFoldDB" id="A0A0F4YID6"/>
<evidence type="ECO:0000313" key="4">
    <source>
        <dbReference type="Proteomes" id="UP000053958"/>
    </source>
</evidence>
<dbReference type="Pfam" id="PF11735">
    <property type="entry name" value="CAP59_mtransfer"/>
    <property type="match status" value="1"/>
</dbReference>
<dbReference type="Proteomes" id="UP000053958">
    <property type="component" value="Unassembled WGS sequence"/>
</dbReference>
<comment type="caution">
    <text evidence="3">The sequence shown here is derived from an EMBL/GenBank/DDBJ whole genome shotgun (WGS) entry which is preliminary data.</text>
</comment>
<dbReference type="PANTHER" id="PTHR34144:SF7">
    <property type="entry name" value="EXPORT PROTEIN (CAP59), PUTATIVE (AFU_ORTHOLOGUE AFUA_7G05020)-RELATED"/>
    <property type="match status" value="1"/>
</dbReference>
<organism evidence="3 4">
    <name type="scientific">Rasamsonia emersonii (strain ATCC 16479 / CBS 393.64 / IMI 116815)</name>
    <dbReference type="NCBI Taxonomy" id="1408163"/>
    <lineage>
        <taxon>Eukaryota</taxon>
        <taxon>Fungi</taxon>
        <taxon>Dikarya</taxon>
        <taxon>Ascomycota</taxon>
        <taxon>Pezizomycotina</taxon>
        <taxon>Eurotiomycetes</taxon>
        <taxon>Eurotiomycetidae</taxon>
        <taxon>Eurotiales</taxon>
        <taxon>Trichocomaceae</taxon>
        <taxon>Rasamsonia</taxon>
    </lineage>
</organism>
<gene>
    <name evidence="3" type="ORF">T310_8174</name>
</gene>
<keyword evidence="2" id="KW-1133">Transmembrane helix</keyword>
<accession>A0A0F4YID6</accession>
<name>A0A0F4YID6_RASE3</name>
<sequence>MAYFRSRSRRSHLFRLFIFFLFAIGLDLLRIRYHLAVSLSRGGEPPKDRRTASPSSSSSPTRKERIFIASTHWNSEHVLRSHWNAAVVALARALGPENVYVSVYESGSWDDTKGALRELDAALSELNVRRTIVLSDVSHEDEISQPPAPTGWIDTPRGRRELRRIPFLSRQRNASLQPLVDLDREGEQFDRILFLNDVVFNTDDFFTLLDTNHGEYAAACSLDFSKPPRFYDTFALRDLEGHEPLMQTWPYFRSRDSRYFIERGEPAPVASCWNGMVIMDAASFYDTVAPLRFRGIADSLAAAHLEGSECCLIHADNPLSAKKGVWLNPNVRVGYDGKAYEAVHPQQHGQKGTWLSTSQVLWGLWENRLRRWFTTDALKTWIVRRRLRRWEKQDPSEQRVENGMFCLINEMQVLVANGWAHV</sequence>
<dbReference type="OrthoDB" id="262547at2759"/>
<proteinExistence type="predicted"/>
<feature type="transmembrane region" description="Helical" evidence="2">
    <location>
        <begin position="12"/>
        <end position="31"/>
    </location>
</feature>
<keyword evidence="2" id="KW-0472">Membrane</keyword>
<protein>
    <recommendedName>
        <fullName evidence="5">Polysaccharide export protein (CAP59)</fullName>
    </recommendedName>
</protein>
<evidence type="ECO:0000313" key="3">
    <source>
        <dbReference type="EMBL" id="KKA17885.1"/>
    </source>
</evidence>
<evidence type="ECO:0008006" key="5">
    <source>
        <dbReference type="Google" id="ProtNLM"/>
    </source>
</evidence>
<evidence type="ECO:0000256" key="1">
    <source>
        <dbReference type="SAM" id="MobiDB-lite"/>
    </source>
</evidence>
<dbReference type="STRING" id="1408163.A0A0F4YID6"/>
<keyword evidence="4" id="KW-1185">Reference proteome</keyword>
<feature type="region of interest" description="Disordered" evidence="1">
    <location>
        <begin position="40"/>
        <end position="62"/>
    </location>
</feature>
<evidence type="ECO:0000256" key="2">
    <source>
        <dbReference type="SAM" id="Phobius"/>
    </source>
</evidence>
<dbReference type="RefSeq" id="XP_013324497.1">
    <property type="nucleotide sequence ID" value="XM_013469043.1"/>
</dbReference>
<dbReference type="InterPro" id="IPR021047">
    <property type="entry name" value="Mannosyltransferase_CMT1"/>
</dbReference>